<dbReference type="Gene3D" id="1.25.40.20">
    <property type="entry name" value="Ankyrin repeat-containing domain"/>
    <property type="match status" value="1"/>
</dbReference>
<keyword evidence="5" id="KW-1185">Reference proteome</keyword>
<sequence length="239" mass="25555">MSPLLPSNASAIAKLASSHPSLLNVQDQDGKTPLHLALDFAVRTYDTAPAEALLAAGADATLLDNAGNNALHILSPGLFPTQATRDLFAKLATTHGVAINAQNLLGLAPAVGAFSQPTSANYTSTANRDLFPRLEMDFEPFAPDKARAFIKDVCKFLTDLGADLQILDHEGRGLLHHVGGGASNYWFFYRKTYFQALMEIGFDPFAEDKRQRTAVDVAVANGDREVLALFGKDGGKAGK</sequence>
<keyword evidence="2 3" id="KW-0040">ANK repeat</keyword>
<evidence type="ECO:0000313" key="4">
    <source>
        <dbReference type="EMBL" id="KAF2746450.1"/>
    </source>
</evidence>
<dbReference type="OrthoDB" id="21416at2759"/>
<evidence type="ECO:0000313" key="5">
    <source>
        <dbReference type="Proteomes" id="UP000799440"/>
    </source>
</evidence>
<keyword evidence="1" id="KW-0677">Repeat</keyword>
<gene>
    <name evidence="4" type="ORF">M011DRAFT_468541</name>
</gene>
<feature type="repeat" description="ANK" evidence="3">
    <location>
        <begin position="29"/>
        <end position="65"/>
    </location>
</feature>
<accession>A0A6A6VA92</accession>
<proteinExistence type="predicted"/>
<evidence type="ECO:0000256" key="2">
    <source>
        <dbReference type="ARBA" id="ARBA00023043"/>
    </source>
</evidence>
<dbReference type="InterPro" id="IPR036770">
    <property type="entry name" value="Ankyrin_rpt-contain_sf"/>
</dbReference>
<dbReference type="SUPFAM" id="SSF48403">
    <property type="entry name" value="Ankyrin repeat"/>
    <property type="match status" value="1"/>
</dbReference>
<organism evidence="4 5">
    <name type="scientific">Sporormia fimetaria CBS 119925</name>
    <dbReference type="NCBI Taxonomy" id="1340428"/>
    <lineage>
        <taxon>Eukaryota</taxon>
        <taxon>Fungi</taxon>
        <taxon>Dikarya</taxon>
        <taxon>Ascomycota</taxon>
        <taxon>Pezizomycotina</taxon>
        <taxon>Dothideomycetes</taxon>
        <taxon>Pleosporomycetidae</taxon>
        <taxon>Pleosporales</taxon>
        <taxon>Sporormiaceae</taxon>
        <taxon>Sporormia</taxon>
    </lineage>
</organism>
<reference evidence="4" key="1">
    <citation type="journal article" date="2020" name="Stud. Mycol.">
        <title>101 Dothideomycetes genomes: a test case for predicting lifestyles and emergence of pathogens.</title>
        <authorList>
            <person name="Haridas S."/>
            <person name="Albert R."/>
            <person name="Binder M."/>
            <person name="Bloem J."/>
            <person name="Labutti K."/>
            <person name="Salamov A."/>
            <person name="Andreopoulos B."/>
            <person name="Baker S."/>
            <person name="Barry K."/>
            <person name="Bills G."/>
            <person name="Bluhm B."/>
            <person name="Cannon C."/>
            <person name="Castanera R."/>
            <person name="Culley D."/>
            <person name="Daum C."/>
            <person name="Ezra D."/>
            <person name="Gonzalez J."/>
            <person name="Henrissat B."/>
            <person name="Kuo A."/>
            <person name="Liang C."/>
            <person name="Lipzen A."/>
            <person name="Lutzoni F."/>
            <person name="Magnuson J."/>
            <person name="Mondo S."/>
            <person name="Nolan M."/>
            <person name="Ohm R."/>
            <person name="Pangilinan J."/>
            <person name="Park H.-J."/>
            <person name="Ramirez L."/>
            <person name="Alfaro M."/>
            <person name="Sun H."/>
            <person name="Tritt A."/>
            <person name="Yoshinaga Y."/>
            <person name="Zwiers L.-H."/>
            <person name="Turgeon B."/>
            <person name="Goodwin S."/>
            <person name="Spatafora J."/>
            <person name="Crous P."/>
            <person name="Grigoriev I."/>
        </authorList>
    </citation>
    <scope>NUCLEOTIDE SEQUENCE</scope>
    <source>
        <strain evidence="4">CBS 119925</strain>
    </source>
</reference>
<dbReference type="Proteomes" id="UP000799440">
    <property type="component" value="Unassembled WGS sequence"/>
</dbReference>
<dbReference type="PANTHER" id="PTHR24126:SF14">
    <property type="entry name" value="ANK_REP_REGION DOMAIN-CONTAINING PROTEIN"/>
    <property type="match status" value="1"/>
</dbReference>
<protein>
    <submittedName>
        <fullName evidence="4">Ankyrin</fullName>
    </submittedName>
</protein>
<dbReference type="InterPro" id="IPR002110">
    <property type="entry name" value="Ankyrin_rpt"/>
</dbReference>
<dbReference type="EMBL" id="MU006577">
    <property type="protein sequence ID" value="KAF2746450.1"/>
    <property type="molecule type" value="Genomic_DNA"/>
</dbReference>
<evidence type="ECO:0000256" key="3">
    <source>
        <dbReference type="PROSITE-ProRule" id="PRU00023"/>
    </source>
</evidence>
<dbReference type="PROSITE" id="PS50088">
    <property type="entry name" value="ANK_REPEAT"/>
    <property type="match status" value="1"/>
</dbReference>
<evidence type="ECO:0000256" key="1">
    <source>
        <dbReference type="ARBA" id="ARBA00022737"/>
    </source>
</evidence>
<dbReference type="AlphaFoldDB" id="A0A6A6VA92"/>
<dbReference type="PANTHER" id="PTHR24126">
    <property type="entry name" value="ANKYRIN REPEAT, PH AND SEC7 DOMAIN CONTAINING PROTEIN SECG-RELATED"/>
    <property type="match status" value="1"/>
</dbReference>
<name>A0A6A6VA92_9PLEO</name>